<dbReference type="Proteomes" id="UP000215002">
    <property type="component" value="Chromosome"/>
</dbReference>
<evidence type="ECO:0000313" key="1">
    <source>
        <dbReference type="EMBL" id="ASU34380.1"/>
    </source>
</evidence>
<organism evidence="1 2">
    <name type="scientific">Mucilaginibacter xinganensis</name>
    <dbReference type="NCBI Taxonomy" id="1234841"/>
    <lineage>
        <taxon>Bacteria</taxon>
        <taxon>Pseudomonadati</taxon>
        <taxon>Bacteroidota</taxon>
        <taxon>Sphingobacteriia</taxon>
        <taxon>Sphingobacteriales</taxon>
        <taxon>Sphingobacteriaceae</taxon>
        <taxon>Mucilaginibacter</taxon>
    </lineage>
</organism>
<protein>
    <submittedName>
        <fullName evidence="1">Uncharacterized protein</fullName>
    </submittedName>
</protein>
<evidence type="ECO:0000313" key="2">
    <source>
        <dbReference type="Proteomes" id="UP000215002"/>
    </source>
</evidence>
<proteinExistence type="predicted"/>
<accession>A0A223NX65</accession>
<sequence length="58" mass="6818">MAKKEKVSDPYLDSITKQIEKINDDIKASNKKQFDEIAKLEAIRTHYTKFKKMMLEGK</sequence>
<name>A0A223NX65_9SPHI</name>
<dbReference type="RefSeq" id="WP_157740786.1">
    <property type="nucleotide sequence ID" value="NZ_CP022743.1"/>
</dbReference>
<reference evidence="1 2" key="1">
    <citation type="submission" date="2017-08" db="EMBL/GenBank/DDBJ databases">
        <title>Complete genome sequence of Mucilaginibacter sp. strain BJC16-A31.</title>
        <authorList>
            <consortium name="Henan University of Science and Technology"/>
            <person name="You X."/>
        </authorList>
    </citation>
    <scope>NUCLEOTIDE SEQUENCE [LARGE SCALE GENOMIC DNA]</scope>
    <source>
        <strain evidence="1 2">BJC16-A31</strain>
    </source>
</reference>
<keyword evidence="2" id="KW-1185">Reference proteome</keyword>
<gene>
    <name evidence="1" type="ORF">MuYL_2493</name>
</gene>
<dbReference type="KEGG" id="muc:MuYL_2493"/>
<dbReference type="AlphaFoldDB" id="A0A223NX65"/>
<dbReference type="EMBL" id="CP022743">
    <property type="protein sequence ID" value="ASU34380.1"/>
    <property type="molecule type" value="Genomic_DNA"/>
</dbReference>